<sequence length="639" mass="71686">MGQKPKNQKIRAQKYNKRRSLTEGWENPSAFIDADADPRHETLHLDRSSAHSAYGFFYISFVHATALSMKKQSEYRGANNISLCLLCAHQTQPCDGVALQMTLLLFITRPSRVRASKIAIAQFHEHAVGISRNRPEVIQNPENWIVKVICTLCVRTHSLDACLDYFSKTLTPSIAFEVVRGLNNPELALKFFQLSRVNLNLCHSFRTYSFLLRSLSEMGLHESAKAVYDCMNIDGHSPDASVLGFLVSSAIDAGKFNIARTWVDGVELSLVVYNKLLNQLVRGNQVDEAVCFFREQMGLHGPFDSCSFNILIRGLCRIGKVDKAFELFNEMRGFGCSPDVITYNTLINGFCRVNEVDRGHDLLKELLSKNDLSPDVVTYTSIISGYCKLGKMEKASILFNNMISSGIKPNAFTFNILINGFGKVGDMVSAENMYEEMLLLGCPPDIITFTSLIDGHCRTGKVERSLKLWHELNARNLSPNEYTFAILINALCKENRLHEARGFLRDLKWRHIVAQPFMYNPVIDGFCKAGNVDEANVILAEMEEKRCKPDKITYTILIIGHCMKGRLSEAISIFNRMLGTGCAPDSITMTSLISCLLKAGMPNEAYRIMQIASEDFNLGLKSLKRNVPLRTNTDIPVAV</sequence>
<dbReference type="InterPro" id="IPR011990">
    <property type="entry name" value="TPR-like_helical_dom_sf"/>
</dbReference>
<feature type="repeat" description="PPR" evidence="3">
    <location>
        <begin position="204"/>
        <end position="238"/>
    </location>
</feature>
<evidence type="ECO:0000256" key="3">
    <source>
        <dbReference type="PROSITE-ProRule" id="PRU00708"/>
    </source>
</evidence>
<feature type="repeat" description="PPR" evidence="3">
    <location>
        <begin position="445"/>
        <end position="479"/>
    </location>
</feature>
<feature type="repeat" description="PPR" evidence="3">
    <location>
        <begin position="550"/>
        <end position="584"/>
    </location>
</feature>
<evidence type="ECO:0000256" key="2">
    <source>
        <dbReference type="ARBA" id="ARBA00022737"/>
    </source>
</evidence>
<evidence type="ECO:0000313" key="5">
    <source>
        <dbReference type="Proteomes" id="UP000288805"/>
    </source>
</evidence>
<dbReference type="NCBIfam" id="TIGR00756">
    <property type="entry name" value="PPR"/>
    <property type="match status" value="8"/>
</dbReference>
<evidence type="ECO:0000313" key="4">
    <source>
        <dbReference type="EMBL" id="RVW44059.1"/>
    </source>
</evidence>
<dbReference type="PROSITE" id="PS51375">
    <property type="entry name" value="PPR"/>
    <property type="match status" value="9"/>
</dbReference>
<keyword evidence="2" id="KW-0677">Repeat</keyword>
<comment type="similarity">
    <text evidence="1">Belongs to the PPR family. P subfamily.</text>
</comment>
<dbReference type="PANTHER" id="PTHR47939">
    <property type="entry name" value="MEMBRANE-ASSOCIATED SALT-INDUCIBLE PROTEIN-LIKE"/>
    <property type="match status" value="1"/>
</dbReference>
<feature type="repeat" description="PPR" evidence="3">
    <location>
        <begin position="515"/>
        <end position="549"/>
    </location>
</feature>
<dbReference type="InterPro" id="IPR050667">
    <property type="entry name" value="PPR-containing_protein"/>
</dbReference>
<comment type="caution">
    <text evidence="4">The sequence shown here is derived from an EMBL/GenBank/DDBJ whole genome shotgun (WGS) entry which is preliminary data.</text>
</comment>
<protein>
    <submittedName>
        <fullName evidence="4">Pentatricopeptide repeat-containing protein</fullName>
    </submittedName>
</protein>
<gene>
    <name evidence="4" type="primary">VvCHDh000600_0</name>
    <name evidence="4" type="ORF">CK203_074970</name>
</gene>
<feature type="repeat" description="PPR" evidence="3">
    <location>
        <begin position="480"/>
        <end position="514"/>
    </location>
</feature>
<feature type="repeat" description="PPR" evidence="3">
    <location>
        <begin position="339"/>
        <end position="374"/>
    </location>
</feature>
<dbReference type="Pfam" id="PF01535">
    <property type="entry name" value="PPR"/>
    <property type="match status" value="2"/>
</dbReference>
<dbReference type="Pfam" id="PF13041">
    <property type="entry name" value="PPR_2"/>
    <property type="match status" value="4"/>
</dbReference>
<feature type="repeat" description="PPR" evidence="3">
    <location>
        <begin position="304"/>
        <end position="338"/>
    </location>
</feature>
<proteinExistence type="inferred from homology"/>
<feature type="repeat" description="PPR" evidence="3">
    <location>
        <begin position="410"/>
        <end position="444"/>
    </location>
</feature>
<dbReference type="Proteomes" id="UP000288805">
    <property type="component" value="Unassembled WGS sequence"/>
</dbReference>
<feature type="repeat" description="PPR" evidence="3">
    <location>
        <begin position="375"/>
        <end position="409"/>
    </location>
</feature>
<reference evidence="4 5" key="1">
    <citation type="journal article" date="2018" name="PLoS Genet.">
        <title>Population sequencing reveals clonal diversity and ancestral inbreeding in the grapevine cultivar Chardonnay.</title>
        <authorList>
            <person name="Roach M.J."/>
            <person name="Johnson D.L."/>
            <person name="Bohlmann J."/>
            <person name="van Vuuren H.J."/>
            <person name="Jones S.J."/>
            <person name="Pretorius I.S."/>
            <person name="Schmidt S.A."/>
            <person name="Borneman A.R."/>
        </authorList>
    </citation>
    <scope>NUCLEOTIDE SEQUENCE [LARGE SCALE GENOMIC DNA]</scope>
    <source>
        <strain evidence="5">cv. Chardonnay</strain>
        <tissue evidence="4">Leaf</tissue>
    </source>
</reference>
<dbReference type="Gene3D" id="1.25.40.10">
    <property type="entry name" value="Tetratricopeptide repeat domain"/>
    <property type="match status" value="5"/>
</dbReference>
<name>A0A438E8T3_VITVI</name>
<dbReference type="EMBL" id="QGNW01001363">
    <property type="protein sequence ID" value="RVW44059.1"/>
    <property type="molecule type" value="Genomic_DNA"/>
</dbReference>
<evidence type="ECO:0000256" key="1">
    <source>
        <dbReference type="ARBA" id="ARBA00007626"/>
    </source>
</evidence>
<dbReference type="InterPro" id="IPR002885">
    <property type="entry name" value="PPR_rpt"/>
</dbReference>
<dbReference type="SUPFAM" id="SSF81901">
    <property type="entry name" value="HCP-like"/>
    <property type="match status" value="1"/>
</dbReference>
<organism evidence="4 5">
    <name type="scientific">Vitis vinifera</name>
    <name type="common">Grape</name>
    <dbReference type="NCBI Taxonomy" id="29760"/>
    <lineage>
        <taxon>Eukaryota</taxon>
        <taxon>Viridiplantae</taxon>
        <taxon>Streptophyta</taxon>
        <taxon>Embryophyta</taxon>
        <taxon>Tracheophyta</taxon>
        <taxon>Spermatophyta</taxon>
        <taxon>Magnoliopsida</taxon>
        <taxon>eudicotyledons</taxon>
        <taxon>Gunneridae</taxon>
        <taxon>Pentapetalae</taxon>
        <taxon>rosids</taxon>
        <taxon>Vitales</taxon>
        <taxon>Vitaceae</taxon>
        <taxon>Viteae</taxon>
        <taxon>Vitis</taxon>
    </lineage>
</organism>
<dbReference type="AlphaFoldDB" id="A0A438E8T3"/>
<dbReference type="PANTHER" id="PTHR47939:SF13">
    <property type="entry name" value="OS03G0201400 PROTEIN"/>
    <property type="match status" value="1"/>
</dbReference>
<accession>A0A438E8T3</accession>